<reference evidence="1 2" key="1">
    <citation type="submission" date="2014-09" db="EMBL/GenBank/DDBJ databases">
        <title>Genome sequence of Pseudomonas lutea strain DSM 17257T.</title>
        <authorList>
            <person name="Kwak Y."/>
            <person name="Shin J.-H."/>
        </authorList>
    </citation>
    <scope>NUCLEOTIDE SEQUENCE [LARGE SCALE GENOMIC DNA]</scope>
    <source>
        <strain evidence="1 2">DSM 17257</strain>
    </source>
</reference>
<dbReference type="EMBL" id="JRMB01000001">
    <property type="protein sequence ID" value="KGF65198.1"/>
    <property type="molecule type" value="Genomic_DNA"/>
</dbReference>
<proteinExistence type="predicted"/>
<accession>A0A9X0EG56</accession>
<organism evidence="1 2">
    <name type="scientific">Pseudomonas lutea</name>
    <dbReference type="NCBI Taxonomy" id="243924"/>
    <lineage>
        <taxon>Bacteria</taxon>
        <taxon>Pseudomonadati</taxon>
        <taxon>Pseudomonadota</taxon>
        <taxon>Gammaproteobacteria</taxon>
        <taxon>Pseudomonadales</taxon>
        <taxon>Pseudomonadaceae</taxon>
        <taxon>Pseudomonas</taxon>
    </lineage>
</organism>
<comment type="caution">
    <text evidence="1">The sequence shown here is derived from an EMBL/GenBank/DDBJ whole genome shotgun (WGS) entry which is preliminary data.</text>
</comment>
<protein>
    <submittedName>
        <fullName evidence="1">Uncharacterized protein</fullName>
    </submittedName>
</protein>
<dbReference type="Proteomes" id="UP000029719">
    <property type="component" value="Unassembled WGS sequence"/>
</dbReference>
<name>A0A9X0EG56_9PSED</name>
<sequence>MNTVLEDFTAVEPTDGIDRVFQSGYASCLDRFEAEATTLERGFKTALFVQQFKAGLLLKPEREGRRLQQ</sequence>
<evidence type="ECO:0000313" key="2">
    <source>
        <dbReference type="Proteomes" id="UP000029719"/>
    </source>
</evidence>
<dbReference type="RefSeq" id="WP_037010204.1">
    <property type="nucleotide sequence ID" value="NZ_JRMB01000001.1"/>
</dbReference>
<dbReference type="OrthoDB" id="6995933at2"/>
<gene>
    <name evidence="1" type="ORF">LT42_04380</name>
</gene>
<dbReference type="AlphaFoldDB" id="A0A9X0EG56"/>
<evidence type="ECO:0000313" key="1">
    <source>
        <dbReference type="EMBL" id="KGF65198.1"/>
    </source>
</evidence>